<feature type="non-terminal residue" evidence="1">
    <location>
        <position position="1"/>
    </location>
</feature>
<accession>A0A812WD11</accession>
<organism evidence="1 2">
    <name type="scientific">Symbiodinium necroappetens</name>
    <dbReference type="NCBI Taxonomy" id="1628268"/>
    <lineage>
        <taxon>Eukaryota</taxon>
        <taxon>Sar</taxon>
        <taxon>Alveolata</taxon>
        <taxon>Dinophyceae</taxon>
        <taxon>Suessiales</taxon>
        <taxon>Symbiodiniaceae</taxon>
        <taxon>Symbiodinium</taxon>
    </lineage>
</organism>
<reference evidence="1" key="1">
    <citation type="submission" date="2021-02" db="EMBL/GenBank/DDBJ databases">
        <authorList>
            <person name="Dougan E. K."/>
            <person name="Rhodes N."/>
            <person name="Thang M."/>
            <person name="Chan C."/>
        </authorList>
    </citation>
    <scope>NUCLEOTIDE SEQUENCE</scope>
</reference>
<dbReference type="SUPFAM" id="SSF52540">
    <property type="entry name" value="P-loop containing nucleoside triphosphate hydrolases"/>
    <property type="match status" value="1"/>
</dbReference>
<dbReference type="PROSITE" id="PS51419">
    <property type="entry name" value="RAB"/>
    <property type="match status" value="1"/>
</dbReference>
<dbReference type="AlphaFoldDB" id="A0A812WD11"/>
<dbReference type="InterPro" id="IPR001806">
    <property type="entry name" value="Small_GTPase"/>
</dbReference>
<dbReference type="GO" id="GO:0003924">
    <property type="term" value="F:GTPase activity"/>
    <property type="evidence" value="ECO:0007669"/>
    <property type="project" value="InterPro"/>
</dbReference>
<name>A0A812WD11_9DINO</name>
<dbReference type="OrthoDB" id="447317at2759"/>
<proteinExistence type="predicted"/>
<dbReference type="Proteomes" id="UP000601435">
    <property type="component" value="Unassembled WGS sequence"/>
</dbReference>
<gene>
    <name evidence="1" type="primary">RAB18</name>
    <name evidence="1" type="ORF">SNEC2469_LOCUS19014</name>
</gene>
<sequence>ELSRFLDLMDRHCRPDVVKGVVANKAARLQVDLWKEPKEAAEAAKLFAKRHAMRYFEVSARTSEGVDAMFHDLVGQLIDAHHPT</sequence>
<dbReference type="GO" id="GO:0005525">
    <property type="term" value="F:GTP binding"/>
    <property type="evidence" value="ECO:0007669"/>
    <property type="project" value="InterPro"/>
</dbReference>
<dbReference type="Gene3D" id="3.40.50.300">
    <property type="entry name" value="P-loop containing nucleotide triphosphate hydrolases"/>
    <property type="match status" value="1"/>
</dbReference>
<keyword evidence="2" id="KW-1185">Reference proteome</keyword>
<dbReference type="EMBL" id="CAJNJA010032309">
    <property type="protein sequence ID" value="CAE7665993.1"/>
    <property type="molecule type" value="Genomic_DNA"/>
</dbReference>
<comment type="caution">
    <text evidence="1">The sequence shown here is derived from an EMBL/GenBank/DDBJ whole genome shotgun (WGS) entry which is preliminary data.</text>
</comment>
<evidence type="ECO:0000313" key="1">
    <source>
        <dbReference type="EMBL" id="CAE7665993.1"/>
    </source>
</evidence>
<evidence type="ECO:0000313" key="2">
    <source>
        <dbReference type="Proteomes" id="UP000601435"/>
    </source>
</evidence>
<protein>
    <submittedName>
        <fullName evidence="1">RAB18 protein</fullName>
    </submittedName>
</protein>
<dbReference type="InterPro" id="IPR027417">
    <property type="entry name" value="P-loop_NTPase"/>
</dbReference>
<dbReference type="Pfam" id="PF00071">
    <property type="entry name" value="Ras"/>
    <property type="match status" value="1"/>
</dbReference>